<evidence type="ECO:0000256" key="1">
    <source>
        <dbReference type="ARBA" id="ARBA00004123"/>
    </source>
</evidence>
<dbReference type="GO" id="GO:0005737">
    <property type="term" value="C:cytoplasm"/>
    <property type="evidence" value="ECO:0007669"/>
    <property type="project" value="UniProtKB-SubCell"/>
</dbReference>
<evidence type="ECO:0000256" key="2">
    <source>
        <dbReference type="ARBA" id="ARBA00004496"/>
    </source>
</evidence>
<keyword evidence="12" id="KW-1185">Reference proteome</keyword>
<dbReference type="InterPro" id="IPR036236">
    <property type="entry name" value="Znf_C2H2_sf"/>
</dbReference>
<dbReference type="FunFam" id="3.30.160.60:FF:000299">
    <property type="entry name" value="Zinc finger protein 593"/>
    <property type="match status" value="1"/>
</dbReference>
<evidence type="ECO:0000256" key="5">
    <source>
        <dbReference type="ARBA" id="ARBA00022723"/>
    </source>
</evidence>
<reference evidence="11" key="1">
    <citation type="submission" date="2016-03" db="EMBL/GenBank/DDBJ databases">
        <title>Mechanisms controlling the formation of the plant cell surface in tip-growing cells are functionally conserved among land plants.</title>
        <authorList>
            <person name="Honkanen S."/>
            <person name="Jones V.A."/>
            <person name="Morieri G."/>
            <person name="Champion C."/>
            <person name="Hetherington A.J."/>
            <person name="Kelly S."/>
            <person name="Saint-Marcoux D."/>
            <person name="Proust H."/>
            <person name="Prescott H."/>
            <person name="Dolan L."/>
        </authorList>
    </citation>
    <scope>NUCLEOTIDE SEQUENCE [LARGE SCALE GENOMIC DNA]</scope>
    <source>
        <tissue evidence="11">Whole gametophyte</tissue>
    </source>
</reference>
<comment type="caution">
    <text evidence="11">The sequence shown here is derived from an EMBL/GenBank/DDBJ whole genome shotgun (WGS) entry which is preliminary data.</text>
</comment>
<keyword evidence="4" id="KW-0690">Ribosome biogenesis</keyword>
<evidence type="ECO:0000256" key="8">
    <source>
        <dbReference type="ARBA" id="ARBA00023242"/>
    </source>
</evidence>
<dbReference type="InterPro" id="IPR003604">
    <property type="entry name" value="Matrin/U1-like-C_Znf_C2H2"/>
</dbReference>
<evidence type="ECO:0000256" key="3">
    <source>
        <dbReference type="ARBA" id="ARBA00022490"/>
    </source>
</evidence>
<feature type="domain" description="C2H2-type" evidence="10">
    <location>
        <begin position="96"/>
        <end position="118"/>
    </location>
</feature>
<comment type="similarity">
    <text evidence="9">Belongs to the ZNF593/BUD20 C2H2-type zinc-finger protein family.</text>
</comment>
<dbReference type="SUPFAM" id="SSF57667">
    <property type="entry name" value="beta-beta-alpha zinc fingers"/>
    <property type="match status" value="1"/>
</dbReference>
<evidence type="ECO:0000256" key="9">
    <source>
        <dbReference type="ARBA" id="ARBA00038064"/>
    </source>
</evidence>
<proteinExistence type="inferred from homology"/>
<dbReference type="InterPro" id="IPR022755">
    <property type="entry name" value="Znf_C2H2_jaz"/>
</dbReference>
<keyword evidence="7" id="KW-0862">Zinc</keyword>
<accession>A0A176VIP2</accession>
<dbReference type="SMART" id="SM00451">
    <property type="entry name" value="ZnF_U1"/>
    <property type="match status" value="1"/>
</dbReference>
<dbReference type="InterPro" id="IPR013087">
    <property type="entry name" value="Znf_C2H2_type"/>
</dbReference>
<dbReference type="AlphaFoldDB" id="A0A176VIP2"/>
<evidence type="ECO:0000256" key="6">
    <source>
        <dbReference type="ARBA" id="ARBA00022771"/>
    </source>
</evidence>
<keyword evidence="3" id="KW-0963">Cytoplasm</keyword>
<dbReference type="GO" id="GO:0005634">
    <property type="term" value="C:nucleus"/>
    <property type="evidence" value="ECO:0007669"/>
    <property type="project" value="UniProtKB-SubCell"/>
</dbReference>
<evidence type="ECO:0000313" key="11">
    <source>
        <dbReference type="EMBL" id="OAE20809.1"/>
    </source>
</evidence>
<dbReference type="GO" id="GO:0008270">
    <property type="term" value="F:zinc ion binding"/>
    <property type="evidence" value="ECO:0007669"/>
    <property type="project" value="UniProtKB-KW"/>
</dbReference>
<evidence type="ECO:0000259" key="10">
    <source>
        <dbReference type="PROSITE" id="PS00028"/>
    </source>
</evidence>
<sequence>MDFVLKGLDMAIRDEFSGGLSANLQSLARSVVIYSETMGRCPNHKNSKKKGYSHKTALRAKFMKKGDDLIHTELRVDERKPLPVDEDLPGMGQYYCLHCDRYFASANIRDDHFKTKLHKKRVKMMKGAAPHNQVDADVAAGMGRPDNGPKLRESSSVIPVAMEAF</sequence>
<dbReference type="Gene3D" id="3.30.160.60">
    <property type="entry name" value="Classic Zinc Finger"/>
    <property type="match status" value="1"/>
</dbReference>
<keyword evidence="6" id="KW-0863">Zinc-finger</keyword>
<evidence type="ECO:0000313" key="12">
    <source>
        <dbReference type="Proteomes" id="UP000077202"/>
    </source>
</evidence>
<protein>
    <recommendedName>
        <fullName evidence="10">C2H2-type domain-containing protein</fullName>
    </recommendedName>
</protein>
<evidence type="ECO:0000256" key="7">
    <source>
        <dbReference type="ARBA" id="ARBA00022833"/>
    </source>
</evidence>
<dbReference type="EMBL" id="LVLJ01003584">
    <property type="protein sequence ID" value="OAE20809.1"/>
    <property type="molecule type" value="Genomic_DNA"/>
</dbReference>
<dbReference type="GO" id="GO:0003676">
    <property type="term" value="F:nucleic acid binding"/>
    <property type="evidence" value="ECO:0007669"/>
    <property type="project" value="InterPro"/>
</dbReference>
<gene>
    <name evidence="11" type="ORF">AXG93_1748s1150</name>
</gene>
<keyword evidence="5" id="KW-0479">Metal-binding</keyword>
<dbReference type="GO" id="GO:0042254">
    <property type="term" value="P:ribosome biogenesis"/>
    <property type="evidence" value="ECO:0007669"/>
    <property type="project" value="UniProtKB-KW"/>
</dbReference>
<keyword evidence="8" id="KW-0539">Nucleus</keyword>
<evidence type="ECO:0000256" key="4">
    <source>
        <dbReference type="ARBA" id="ARBA00022517"/>
    </source>
</evidence>
<dbReference type="GO" id="GO:0043021">
    <property type="term" value="F:ribonucleoprotein complex binding"/>
    <property type="evidence" value="ECO:0007669"/>
    <property type="project" value="UniProtKB-ARBA"/>
</dbReference>
<dbReference type="Pfam" id="PF12171">
    <property type="entry name" value="zf-C2H2_jaz"/>
    <property type="match status" value="1"/>
</dbReference>
<dbReference type="Proteomes" id="UP000077202">
    <property type="component" value="Unassembled WGS sequence"/>
</dbReference>
<organism evidence="11 12">
    <name type="scientific">Marchantia polymorpha subsp. ruderalis</name>
    <dbReference type="NCBI Taxonomy" id="1480154"/>
    <lineage>
        <taxon>Eukaryota</taxon>
        <taxon>Viridiplantae</taxon>
        <taxon>Streptophyta</taxon>
        <taxon>Embryophyta</taxon>
        <taxon>Marchantiophyta</taxon>
        <taxon>Marchantiopsida</taxon>
        <taxon>Marchantiidae</taxon>
        <taxon>Marchantiales</taxon>
        <taxon>Marchantiaceae</taxon>
        <taxon>Marchantia</taxon>
    </lineage>
</organism>
<dbReference type="PROSITE" id="PS00028">
    <property type="entry name" value="ZINC_FINGER_C2H2_1"/>
    <property type="match status" value="1"/>
</dbReference>
<dbReference type="PANTHER" id="PTHR47444">
    <property type="entry name" value="EXPRESSED PROTEIN"/>
    <property type="match status" value="1"/>
</dbReference>
<comment type="subcellular location">
    <subcellularLocation>
        <location evidence="2">Cytoplasm</location>
    </subcellularLocation>
    <subcellularLocation>
        <location evidence="1">Nucleus</location>
    </subcellularLocation>
</comment>
<dbReference type="PANTHER" id="PTHR47444:SF1">
    <property type="entry name" value="EXPRESSED PROTEIN"/>
    <property type="match status" value="1"/>
</dbReference>
<name>A0A176VIP2_MARPO</name>